<reference evidence="2 3" key="1">
    <citation type="submission" date="2014-12" db="EMBL/GenBank/DDBJ databases">
        <title>Genome sequence of Methanobrevibacter arboriphilicus DH1, DSM1125.</title>
        <authorList>
            <person name="Poehlein A."/>
            <person name="Thauer R.K."/>
            <person name="Seedorf H."/>
            <person name="Daniel R."/>
        </authorList>
    </citation>
    <scope>NUCLEOTIDE SEQUENCE [LARGE SCALE GENOMIC DNA]</scope>
    <source>
        <strain evidence="2 3">DH1</strain>
    </source>
</reference>
<accession>A0A1V6N1H8</accession>
<name>A0A1V6N1H8_METAZ</name>
<dbReference type="SUPFAM" id="SSF53448">
    <property type="entry name" value="Nucleotide-diphospho-sugar transferases"/>
    <property type="match status" value="1"/>
</dbReference>
<dbReference type="PANTHER" id="PTHR22916">
    <property type="entry name" value="GLYCOSYLTRANSFERASE"/>
    <property type="match status" value="1"/>
</dbReference>
<feature type="domain" description="Glycosyltransferase 2-like" evidence="1">
    <location>
        <begin position="3"/>
        <end position="104"/>
    </location>
</feature>
<dbReference type="CDD" id="cd00761">
    <property type="entry name" value="Glyco_tranf_GTA_type"/>
    <property type="match status" value="1"/>
</dbReference>
<keyword evidence="3" id="KW-1185">Reference proteome</keyword>
<dbReference type="AlphaFoldDB" id="A0A1V6N1H8"/>
<dbReference type="Pfam" id="PF00535">
    <property type="entry name" value="Glycos_transf_2"/>
    <property type="match status" value="1"/>
</dbReference>
<evidence type="ECO:0000313" key="3">
    <source>
        <dbReference type="Proteomes" id="UP000191661"/>
    </source>
</evidence>
<dbReference type="InterPro" id="IPR001173">
    <property type="entry name" value="Glyco_trans_2-like"/>
</dbReference>
<gene>
    <name evidence="2" type="ORF">MBBAR_16c00160</name>
</gene>
<proteinExistence type="predicted"/>
<evidence type="ECO:0000313" key="2">
    <source>
        <dbReference type="EMBL" id="OQD58413.1"/>
    </source>
</evidence>
<dbReference type="Proteomes" id="UP000191661">
    <property type="component" value="Unassembled WGS sequence"/>
</dbReference>
<protein>
    <submittedName>
        <fullName evidence="2">Glycosyltransferase, family 2</fullName>
    </submittedName>
</protein>
<dbReference type="InterPro" id="IPR029044">
    <property type="entry name" value="Nucleotide-diphossugar_trans"/>
</dbReference>
<keyword evidence="2" id="KW-0808">Transferase</keyword>
<dbReference type="GO" id="GO:0016758">
    <property type="term" value="F:hexosyltransferase activity"/>
    <property type="evidence" value="ECO:0007669"/>
    <property type="project" value="UniProtKB-ARBA"/>
</dbReference>
<dbReference type="PANTHER" id="PTHR22916:SF3">
    <property type="entry name" value="UDP-GLCNAC:BETAGAL BETA-1,3-N-ACETYLGLUCOSAMINYLTRANSFERASE-LIKE PROTEIN 1"/>
    <property type="match status" value="1"/>
</dbReference>
<evidence type="ECO:0000259" key="1">
    <source>
        <dbReference type="Pfam" id="PF00535"/>
    </source>
</evidence>
<dbReference type="EMBL" id="JXMW01000016">
    <property type="protein sequence ID" value="OQD58413.1"/>
    <property type="molecule type" value="Genomic_DNA"/>
</dbReference>
<comment type="caution">
    <text evidence="2">The sequence shown here is derived from an EMBL/GenBank/DDBJ whole genome shotgun (WGS) entry which is preliminary data.</text>
</comment>
<sequence length="329" mass="38718">MRNQTISFENIEWIIICHNCEYNYIKMIKNIVKDYENVQIFELNNKKRGPASPRNLGLSKANGKFISFLDDDDELVPKTFETCEKYFKLKNPDIISFNYKAIGLSKEGPNFKPVNFISDTDEEFFIIDKTNWQSEKFIFGSGLNITSKIYKNHDFIQKHNIKFDESLLFAEDVLFNLDAIHAASRITFLTRFEGYLYRMHEGSMIHTLQVNFPDLIHRANGFKKIFDRGLKYNFFMNQLIMDLIGFEAVMILNNKDLSYKQIRYISKIFKPYMKYISKINSSKVYPKNILIFLKILIKLIIEQPISSIIILKIIKLFKIDVSKILGNKQ</sequence>
<organism evidence="2 3">
    <name type="scientific">Methanobrevibacter arboriphilus JCM 13429 = DSM 1125</name>
    <dbReference type="NCBI Taxonomy" id="1300164"/>
    <lineage>
        <taxon>Archaea</taxon>
        <taxon>Methanobacteriati</taxon>
        <taxon>Methanobacteriota</taxon>
        <taxon>Methanomada group</taxon>
        <taxon>Methanobacteria</taxon>
        <taxon>Methanobacteriales</taxon>
        <taxon>Methanobacteriaceae</taxon>
        <taxon>Methanobrevibacter</taxon>
    </lineage>
</organism>
<dbReference type="Gene3D" id="3.90.550.10">
    <property type="entry name" value="Spore Coat Polysaccharide Biosynthesis Protein SpsA, Chain A"/>
    <property type="match status" value="1"/>
</dbReference>